<evidence type="ECO:0000256" key="5">
    <source>
        <dbReference type="ARBA" id="ARBA00022840"/>
    </source>
</evidence>
<dbReference type="InterPro" id="IPR011527">
    <property type="entry name" value="ABC1_TM_dom"/>
</dbReference>
<protein>
    <submittedName>
        <fullName evidence="12">Peptidase domain-containing ABC transporter</fullName>
    </submittedName>
</protein>
<dbReference type="Pfam" id="PF00664">
    <property type="entry name" value="ABC_membrane"/>
    <property type="match status" value="1"/>
</dbReference>
<dbReference type="Gene3D" id="1.20.1560.10">
    <property type="entry name" value="ABC transporter type 1, transmembrane domain"/>
    <property type="match status" value="1"/>
</dbReference>
<dbReference type="Pfam" id="PF00005">
    <property type="entry name" value="ABC_tran"/>
    <property type="match status" value="1"/>
</dbReference>
<reference evidence="12 13" key="1">
    <citation type="journal article" date="2018" name="Int. J. Syst. Evol. Microbiol.">
        <title>Flavobacterium chryseum sp. nov. and Flavobacterium psychroterrae sp. nov., novel environmental bacteria isolated from Antarctica.</title>
        <authorList>
            <person name="Kralova S."/>
            <person name="Svec P."/>
            <person name="Busse H.J."/>
            <person name="Stankova E."/>
            <person name="Vaczi P."/>
            <person name="Sedlacek I."/>
        </authorList>
    </citation>
    <scope>NUCLEOTIDE SEQUENCE [LARGE SCALE GENOMIC DNA]</scope>
    <source>
        <strain evidence="12 13">CCM 8827</strain>
    </source>
</reference>
<dbReference type="CDD" id="cd18571">
    <property type="entry name" value="ABC_6TM_peptidase_like"/>
    <property type="match status" value="1"/>
</dbReference>
<evidence type="ECO:0000259" key="10">
    <source>
        <dbReference type="PROSITE" id="PS50929"/>
    </source>
</evidence>
<keyword evidence="3" id="KW-0547">Nucleotide-binding</keyword>
<evidence type="ECO:0000259" key="9">
    <source>
        <dbReference type="PROSITE" id="PS50893"/>
    </source>
</evidence>
<evidence type="ECO:0000259" key="11">
    <source>
        <dbReference type="PROSITE" id="PS50990"/>
    </source>
</evidence>
<evidence type="ECO:0000313" key="13">
    <source>
        <dbReference type="Proteomes" id="UP000722625"/>
    </source>
</evidence>
<dbReference type="PROSITE" id="PS50990">
    <property type="entry name" value="PEPTIDASE_C39"/>
    <property type="match status" value="1"/>
</dbReference>
<feature type="transmembrane region" description="Helical" evidence="8">
    <location>
        <begin position="176"/>
        <end position="198"/>
    </location>
</feature>
<keyword evidence="6 8" id="KW-1133">Transmembrane helix</keyword>
<dbReference type="InterPro" id="IPR005074">
    <property type="entry name" value="Peptidase_C39"/>
</dbReference>
<evidence type="ECO:0000256" key="8">
    <source>
        <dbReference type="SAM" id="Phobius"/>
    </source>
</evidence>
<feature type="transmembrane region" description="Helical" evidence="8">
    <location>
        <begin position="210"/>
        <end position="230"/>
    </location>
</feature>
<dbReference type="InterPro" id="IPR027417">
    <property type="entry name" value="P-loop_NTPase"/>
</dbReference>
<dbReference type="PROSITE" id="PS50929">
    <property type="entry name" value="ABC_TM1F"/>
    <property type="match status" value="1"/>
</dbReference>
<feature type="transmembrane region" description="Helical" evidence="8">
    <location>
        <begin position="236"/>
        <end position="254"/>
    </location>
</feature>
<dbReference type="InterPro" id="IPR039421">
    <property type="entry name" value="Type_1_exporter"/>
</dbReference>
<dbReference type="CDD" id="cd02418">
    <property type="entry name" value="Peptidase_C39B"/>
    <property type="match status" value="1"/>
</dbReference>
<feature type="domain" description="ABC transporter" evidence="9">
    <location>
        <begin position="495"/>
        <end position="731"/>
    </location>
</feature>
<keyword evidence="5" id="KW-0067">ATP-binding</keyword>
<dbReference type="InterPro" id="IPR017871">
    <property type="entry name" value="ABC_transporter-like_CS"/>
</dbReference>
<accession>A0ABS5PIH3</accession>
<gene>
    <name evidence="12" type="ORF">KHA90_24280</name>
</gene>
<dbReference type="Pfam" id="PF03412">
    <property type="entry name" value="Peptidase_C39"/>
    <property type="match status" value="1"/>
</dbReference>
<dbReference type="PROSITE" id="PS50893">
    <property type="entry name" value="ABC_TRANSPORTER_2"/>
    <property type="match status" value="1"/>
</dbReference>
<evidence type="ECO:0000256" key="3">
    <source>
        <dbReference type="ARBA" id="ARBA00022741"/>
    </source>
</evidence>
<dbReference type="SMART" id="SM00382">
    <property type="entry name" value="AAA"/>
    <property type="match status" value="1"/>
</dbReference>
<keyword evidence="13" id="KW-1185">Reference proteome</keyword>
<evidence type="ECO:0000256" key="4">
    <source>
        <dbReference type="ARBA" id="ARBA00022801"/>
    </source>
</evidence>
<dbReference type="EMBL" id="JAGYVZ010000047">
    <property type="protein sequence ID" value="MBS7234124.1"/>
    <property type="molecule type" value="Genomic_DNA"/>
</dbReference>
<dbReference type="PANTHER" id="PTHR43394">
    <property type="entry name" value="ATP-DEPENDENT PERMEASE MDL1, MITOCHONDRIAL"/>
    <property type="match status" value="1"/>
</dbReference>
<feature type="transmembrane region" description="Helical" evidence="8">
    <location>
        <begin position="315"/>
        <end position="334"/>
    </location>
</feature>
<evidence type="ECO:0000256" key="2">
    <source>
        <dbReference type="ARBA" id="ARBA00022692"/>
    </source>
</evidence>
<organism evidence="12 13">
    <name type="scientific">Flavobacterium psychroterrae</name>
    <dbReference type="NCBI Taxonomy" id="2133767"/>
    <lineage>
        <taxon>Bacteria</taxon>
        <taxon>Pseudomonadati</taxon>
        <taxon>Bacteroidota</taxon>
        <taxon>Flavobacteriia</taxon>
        <taxon>Flavobacteriales</taxon>
        <taxon>Flavobacteriaceae</taxon>
        <taxon>Flavobacterium</taxon>
    </lineage>
</organism>
<evidence type="ECO:0000256" key="7">
    <source>
        <dbReference type="ARBA" id="ARBA00023136"/>
    </source>
</evidence>
<dbReference type="InterPro" id="IPR003593">
    <property type="entry name" value="AAA+_ATPase"/>
</dbReference>
<comment type="caution">
    <text evidence="12">The sequence shown here is derived from an EMBL/GenBank/DDBJ whole genome shotgun (WGS) entry which is preliminary data.</text>
</comment>
<feature type="domain" description="ABC transmembrane type-1" evidence="10">
    <location>
        <begin position="179"/>
        <end position="458"/>
    </location>
</feature>
<keyword evidence="7 8" id="KW-0472">Membrane</keyword>
<dbReference type="PANTHER" id="PTHR43394:SF1">
    <property type="entry name" value="ATP-BINDING CASSETTE SUB-FAMILY B MEMBER 10, MITOCHONDRIAL"/>
    <property type="match status" value="1"/>
</dbReference>
<keyword evidence="4" id="KW-0378">Hydrolase</keyword>
<feature type="domain" description="Peptidase C39" evidence="11">
    <location>
        <begin position="12"/>
        <end position="138"/>
    </location>
</feature>
<sequence>MTFFNFFPFVAQHDAMDCGPACLAMISKFYGKSHSLQYLRDVSFLTREGVSLSGLNEAAENIGLESMGVKITLSKLLDENPFPCIVFWNNAHFVVLYGIRKKFFSNKRIFQIADPAKGYINISEKAFLQCWNNNADEGVAFLVYPTEKFYKMEPKEKEKYQIKYLLTYLNPYRKELLQLFFSLALGSAMTLVFPFLTASLIDKGVNQKSLDIVFIILLAQIFLFAGSVIIEIVRNWLVIYIGARINIAIISDFFKKIMKLPLHFFDTKFLGDFYQRIQDHSRIEHFLTSQSLTTFFSLINFLIFFIVLLRYDYKILIVYVTLTLLAVFWSRIFLKNRERLDYFRFKSNALNQQAVNEMIHGIQEIKLNNFENYKINEWEKVQIEVFDVNLKILKLDQLQLTGFDFINQLKNIIVTYLAAREVIIGNITLGSMLGISYIIGQMNSPVNQLIVFFRSLQDAQLSMLRLTEVQNHKEEEEKGQRRIKFKSGQKGKGGINIRNLNFQFEGPHSPLVLKNINFNIPAGKTTAIVGASGGGKTTLMKLLLLFYKPTNGTIKIDQHDLSQISPLSWRKNCGVVMQDGYIFADTIERNIATQDINIDKEKLANAIKIANIGDFIESLPLKEKTIIGATGNGISGGQRQRILLARAVYKEPQYVFFDEATSALDTENEKIIHDHLGDFFKNKTVLIIAHRLSTVKHADQIVVLKEGEIMEIGNHRSLLKQKGTYYNLVKNQLNLDKI</sequence>
<proteinExistence type="predicted"/>
<keyword evidence="2 8" id="KW-0812">Transmembrane</keyword>
<comment type="subcellular location">
    <subcellularLocation>
        <location evidence="1">Cell membrane</location>
        <topology evidence="1">Multi-pass membrane protein</topology>
    </subcellularLocation>
</comment>
<dbReference type="PROSITE" id="PS00211">
    <property type="entry name" value="ABC_TRANSPORTER_1"/>
    <property type="match status" value="1"/>
</dbReference>
<dbReference type="InterPro" id="IPR036640">
    <property type="entry name" value="ABC1_TM_sf"/>
</dbReference>
<dbReference type="InterPro" id="IPR003439">
    <property type="entry name" value="ABC_transporter-like_ATP-bd"/>
</dbReference>
<name>A0ABS5PIH3_9FLAO</name>
<dbReference type="SUPFAM" id="SSF90123">
    <property type="entry name" value="ABC transporter transmembrane region"/>
    <property type="match status" value="1"/>
</dbReference>
<evidence type="ECO:0000256" key="1">
    <source>
        <dbReference type="ARBA" id="ARBA00004651"/>
    </source>
</evidence>
<dbReference type="Gene3D" id="3.40.50.300">
    <property type="entry name" value="P-loop containing nucleotide triphosphate hydrolases"/>
    <property type="match status" value="1"/>
</dbReference>
<dbReference type="SUPFAM" id="SSF52540">
    <property type="entry name" value="P-loop containing nucleoside triphosphate hydrolases"/>
    <property type="match status" value="1"/>
</dbReference>
<dbReference type="Proteomes" id="UP000722625">
    <property type="component" value="Unassembled WGS sequence"/>
</dbReference>
<dbReference type="RefSeq" id="WP_213307970.1">
    <property type="nucleotide sequence ID" value="NZ_JAGYVZ010000047.1"/>
</dbReference>
<evidence type="ECO:0000313" key="12">
    <source>
        <dbReference type="EMBL" id="MBS7234124.1"/>
    </source>
</evidence>
<feature type="transmembrane region" description="Helical" evidence="8">
    <location>
        <begin position="286"/>
        <end position="309"/>
    </location>
</feature>
<evidence type="ECO:0000256" key="6">
    <source>
        <dbReference type="ARBA" id="ARBA00022989"/>
    </source>
</evidence>
<dbReference type="Gene3D" id="3.90.70.10">
    <property type="entry name" value="Cysteine proteinases"/>
    <property type="match status" value="1"/>
</dbReference>